<proteinExistence type="predicted"/>
<keyword evidence="5" id="KW-1185">Reference proteome</keyword>
<dbReference type="AlphaFoldDB" id="A0A835B6T5"/>
<keyword evidence="2" id="KW-0812">Transmembrane</keyword>
<reference evidence="4" key="1">
    <citation type="submission" date="2020-07" db="EMBL/GenBank/DDBJ databases">
        <title>Genome sequence and genetic diversity analysis of an under-domesticated orphan crop, white fonio (Digitaria exilis).</title>
        <authorList>
            <person name="Bennetzen J.L."/>
            <person name="Chen S."/>
            <person name="Ma X."/>
            <person name="Wang X."/>
            <person name="Yssel A.E.J."/>
            <person name="Chaluvadi S.R."/>
            <person name="Johnson M."/>
            <person name="Gangashetty P."/>
            <person name="Hamidou F."/>
            <person name="Sanogo M.D."/>
            <person name="Zwaenepoel A."/>
            <person name="Wallace J."/>
            <person name="Van De Peer Y."/>
            <person name="Van Deynze A."/>
        </authorList>
    </citation>
    <scope>NUCLEOTIDE SEQUENCE</scope>
    <source>
        <tissue evidence="4">Leaves</tissue>
    </source>
</reference>
<feature type="domain" description="Bifunctional inhibitor/plant lipid transfer protein/seed storage helical" evidence="3">
    <location>
        <begin position="58"/>
        <end position="139"/>
    </location>
</feature>
<organism evidence="4 5">
    <name type="scientific">Digitaria exilis</name>
    <dbReference type="NCBI Taxonomy" id="1010633"/>
    <lineage>
        <taxon>Eukaryota</taxon>
        <taxon>Viridiplantae</taxon>
        <taxon>Streptophyta</taxon>
        <taxon>Embryophyta</taxon>
        <taxon>Tracheophyta</taxon>
        <taxon>Spermatophyta</taxon>
        <taxon>Magnoliopsida</taxon>
        <taxon>Liliopsida</taxon>
        <taxon>Poales</taxon>
        <taxon>Poaceae</taxon>
        <taxon>PACMAD clade</taxon>
        <taxon>Panicoideae</taxon>
        <taxon>Panicodae</taxon>
        <taxon>Paniceae</taxon>
        <taxon>Anthephorinae</taxon>
        <taxon>Digitaria</taxon>
    </lineage>
</organism>
<name>A0A835B6T5_9POAL</name>
<dbReference type="InterPro" id="IPR036312">
    <property type="entry name" value="Bifun_inhib/LTP/seed_sf"/>
</dbReference>
<keyword evidence="2" id="KW-0472">Membrane</keyword>
<dbReference type="SUPFAM" id="SSF47699">
    <property type="entry name" value="Bifunctional inhibitor/lipid-transfer protein/seed storage 2S albumin"/>
    <property type="match status" value="1"/>
</dbReference>
<evidence type="ECO:0000259" key="3">
    <source>
        <dbReference type="Pfam" id="PF14368"/>
    </source>
</evidence>
<sequence length="222" mass="23866">MRHVRCRHQHPCPHQILHTTRAYTTPRDGIMAAPPPRPIFSALLLLLLSFLAVVAGDNGDQQTTTTTCVPSLQRLLSCLDFIEHRTEEIPVPCCIQVRATVADQPCCLMHVMRGNVARLMGPGYDNARAMVNVTAACLADASVLVDITRNCSGKPLPPLTPEFTFTSTNAVPPPPSSSSGDEQTDRSIRATRLQVGSSSSTSLLLALVASIVVYGAVVVLQN</sequence>
<dbReference type="EMBL" id="JACEFO010001972">
    <property type="protein sequence ID" value="KAF8690562.1"/>
    <property type="molecule type" value="Genomic_DNA"/>
</dbReference>
<dbReference type="Pfam" id="PF14368">
    <property type="entry name" value="LTP_2"/>
    <property type="match status" value="1"/>
</dbReference>
<evidence type="ECO:0000256" key="1">
    <source>
        <dbReference type="SAM" id="MobiDB-lite"/>
    </source>
</evidence>
<evidence type="ECO:0000313" key="5">
    <source>
        <dbReference type="Proteomes" id="UP000636709"/>
    </source>
</evidence>
<keyword evidence="2" id="KW-1133">Transmembrane helix</keyword>
<feature type="transmembrane region" description="Helical" evidence="2">
    <location>
        <begin position="202"/>
        <end position="220"/>
    </location>
</feature>
<comment type="caution">
    <text evidence="4">The sequence shown here is derived from an EMBL/GenBank/DDBJ whole genome shotgun (WGS) entry which is preliminary data.</text>
</comment>
<dbReference type="OrthoDB" id="679589at2759"/>
<gene>
    <name evidence="4" type="ORF">HU200_040926</name>
</gene>
<dbReference type="InterPro" id="IPR016140">
    <property type="entry name" value="Bifunc_inhib/LTP/seed_store"/>
</dbReference>
<evidence type="ECO:0000256" key="2">
    <source>
        <dbReference type="SAM" id="Phobius"/>
    </source>
</evidence>
<dbReference type="CDD" id="cd00010">
    <property type="entry name" value="AAI_LTSS"/>
    <property type="match status" value="1"/>
</dbReference>
<protein>
    <recommendedName>
        <fullName evidence="3">Bifunctional inhibitor/plant lipid transfer protein/seed storage helical domain-containing protein</fullName>
    </recommendedName>
</protein>
<accession>A0A835B6T5</accession>
<evidence type="ECO:0000313" key="4">
    <source>
        <dbReference type="EMBL" id="KAF8690562.1"/>
    </source>
</evidence>
<dbReference type="Proteomes" id="UP000636709">
    <property type="component" value="Unassembled WGS sequence"/>
</dbReference>
<feature type="region of interest" description="Disordered" evidence="1">
    <location>
        <begin position="162"/>
        <end position="188"/>
    </location>
</feature>